<dbReference type="RefSeq" id="WP_084393020.1">
    <property type="nucleotide sequence ID" value="NZ_BMKF01000002.1"/>
</dbReference>
<comment type="pathway">
    <text evidence="2 12">One-carbon metabolism; tetrahydrofolate interconversion.</text>
</comment>
<evidence type="ECO:0000256" key="6">
    <source>
        <dbReference type="ARBA" id="ARBA00022827"/>
    </source>
</evidence>
<evidence type="ECO:0000256" key="9">
    <source>
        <dbReference type="ARBA" id="ARBA00023167"/>
    </source>
</evidence>
<comment type="pathway">
    <text evidence="10">Amino-acid biosynthesis; L-methionine biosynthesis via de novo pathway.</text>
</comment>
<evidence type="ECO:0000256" key="3">
    <source>
        <dbReference type="ARBA" id="ARBA00006743"/>
    </source>
</evidence>
<keyword evidence="7 12" id="KW-0560">Oxidoreductase</keyword>
<keyword evidence="4" id="KW-0028">Amino-acid biosynthesis</keyword>
<dbReference type="InterPro" id="IPR029041">
    <property type="entry name" value="FAD-linked_oxidoreductase-like"/>
</dbReference>
<dbReference type="SUPFAM" id="SSF51730">
    <property type="entry name" value="FAD-linked oxidoreductase"/>
    <property type="match status" value="1"/>
</dbReference>
<evidence type="ECO:0000313" key="14">
    <source>
        <dbReference type="Proteomes" id="UP000628854"/>
    </source>
</evidence>
<name>A0ABQ1JK92_9PROT</name>
<evidence type="ECO:0000256" key="10">
    <source>
        <dbReference type="ARBA" id="ARBA00034478"/>
    </source>
</evidence>
<keyword evidence="9" id="KW-0486">Methionine biosynthesis</keyword>
<evidence type="ECO:0000256" key="5">
    <source>
        <dbReference type="ARBA" id="ARBA00022630"/>
    </source>
</evidence>
<organism evidence="13 14">
    <name type="scientific">Henriciella pelagia</name>
    <dbReference type="NCBI Taxonomy" id="1977912"/>
    <lineage>
        <taxon>Bacteria</taxon>
        <taxon>Pseudomonadati</taxon>
        <taxon>Pseudomonadota</taxon>
        <taxon>Alphaproteobacteria</taxon>
        <taxon>Hyphomonadales</taxon>
        <taxon>Hyphomonadaceae</taxon>
        <taxon>Henriciella</taxon>
    </lineage>
</organism>
<accession>A0ABQ1JK92</accession>
<evidence type="ECO:0000256" key="1">
    <source>
        <dbReference type="ARBA" id="ARBA00001974"/>
    </source>
</evidence>
<dbReference type="Proteomes" id="UP000628854">
    <property type="component" value="Unassembled WGS sequence"/>
</dbReference>
<evidence type="ECO:0000256" key="7">
    <source>
        <dbReference type="ARBA" id="ARBA00023002"/>
    </source>
</evidence>
<dbReference type="Pfam" id="PF02219">
    <property type="entry name" value="MTHFR"/>
    <property type="match status" value="1"/>
</dbReference>
<comment type="catalytic activity">
    <reaction evidence="11">
        <text>(6S)-5-methyl-5,6,7,8-tetrahydrofolate + NAD(+) = (6R)-5,10-methylene-5,6,7,8-tetrahydrofolate + NADH + H(+)</text>
        <dbReference type="Rhea" id="RHEA:19821"/>
        <dbReference type="ChEBI" id="CHEBI:15378"/>
        <dbReference type="ChEBI" id="CHEBI:15636"/>
        <dbReference type="ChEBI" id="CHEBI:18608"/>
        <dbReference type="ChEBI" id="CHEBI:57540"/>
        <dbReference type="ChEBI" id="CHEBI:57945"/>
        <dbReference type="EC" id="1.5.1.54"/>
    </reaction>
    <physiologicalReaction direction="right-to-left" evidence="11">
        <dbReference type="Rhea" id="RHEA:19823"/>
    </physiologicalReaction>
</comment>
<comment type="similarity">
    <text evidence="3 12">Belongs to the methylenetetrahydrofolate reductase family.</text>
</comment>
<dbReference type="PANTHER" id="PTHR45754:SF3">
    <property type="entry name" value="METHYLENETETRAHYDROFOLATE REDUCTASE (NADPH)"/>
    <property type="match status" value="1"/>
</dbReference>
<dbReference type="EMBL" id="BMKF01000002">
    <property type="protein sequence ID" value="GGB68434.1"/>
    <property type="molecule type" value="Genomic_DNA"/>
</dbReference>
<keyword evidence="6 12" id="KW-0274">FAD</keyword>
<comment type="cofactor">
    <cofactor evidence="1 12">
        <name>FAD</name>
        <dbReference type="ChEBI" id="CHEBI:57692"/>
    </cofactor>
</comment>
<dbReference type="Gene3D" id="3.20.20.220">
    <property type="match status" value="1"/>
</dbReference>
<evidence type="ECO:0000256" key="12">
    <source>
        <dbReference type="RuleBase" id="RU003862"/>
    </source>
</evidence>
<evidence type="ECO:0000256" key="8">
    <source>
        <dbReference type="ARBA" id="ARBA00023027"/>
    </source>
</evidence>
<evidence type="ECO:0000256" key="11">
    <source>
        <dbReference type="ARBA" id="ARBA00048628"/>
    </source>
</evidence>
<sequence length="304" mass="33814">MSDLSIAARQSSKRPRVSFEFFPPKNETMDERLWECVRRLEPMQPDFVSVTYGAGGSTRERTQATVARIASQTTLVPAAHLTCVSATREEVLQTAEDYWEAGVRHIVALRGDSPNGMGEEWVETPGGFRTVIELIENLRAHRPDLGKVFEVSVACYPEPHPDSRGWDFDLAHLKAKQDAGADRAITQFFFEPQIYFEFLDRARSAGITMPIVPGIMLQPNFNGLRKIAGLCQATLPDWLHQLYEGLDDDADTRDLITANVAAELCHKLADGGVTQFHFYTLNRANLALSTCHLLGLKPAKAEAA</sequence>
<dbReference type="PANTHER" id="PTHR45754">
    <property type="entry name" value="METHYLENETETRAHYDROFOLATE REDUCTASE"/>
    <property type="match status" value="1"/>
</dbReference>
<evidence type="ECO:0000256" key="4">
    <source>
        <dbReference type="ARBA" id="ARBA00022605"/>
    </source>
</evidence>
<dbReference type="EC" id="1.5.1.54" evidence="12"/>
<keyword evidence="14" id="KW-1185">Reference proteome</keyword>
<evidence type="ECO:0000256" key="2">
    <source>
        <dbReference type="ARBA" id="ARBA00004777"/>
    </source>
</evidence>
<dbReference type="InterPro" id="IPR004620">
    <property type="entry name" value="MTHF_reductase_bac"/>
</dbReference>
<keyword evidence="5 12" id="KW-0285">Flavoprotein</keyword>
<reference evidence="14" key="1">
    <citation type="journal article" date="2019" name="Int. J. Syst. Evol. Microbiol.">
        <title>The Global Catalogue of Microorganisms (GCM) 10K type strain sequencing project: providing services to taxonomists for standard genome sequencing and annotation.</title>
        <authorList>
            <consortium name="The Broad Institute Genomics Platform"/>
            <consortium name="The Broad Institute Genome Sequencing Center for Infectious Disease"/>
            <person name="Wu L."/>
            <person name="Ma J."/>
        </authorList>
    </citation>
    <scope>NUCLEOTIDE SEQUENCE [LARGE SCALE GENOMIC DNA]</scope>
    <source>
        <strain evidence="14">CGMCC 1.15928</strain>
    </source>
</reference>
<dbReference type="NCBIfam" id="TIGR00676">
    <property type="entry name" value="fadh2"/>
    <property type="match status" value="1"/>
</dbReference>
<keyword evidence="8" id="KW-0520">NAD</keyword>
<dbReference type="CDD" id="cd00537">
    <property type="entry name" value="MTHFR"/>
    <property type="match status" value="1"/>
</dbReference>
<protein>
    <recommendedName>
        <fullName evidence="12">Methylenetetrahydrofolate reductase</fullName>
        <ecNumber evidence="12">1.5.1.54</ecNumber>
    </recommendedName>
</protein>
<gene>
    <name evidence="13" type="primary">metF</name>
    <name evidence="13" type="ORF">GCM10011503_16270</name>
</gene>
<proteinExistence type="inferred from homology"/>
<evidence type="ECO:0000313" key="13">
    <source>
        <dbReference type="EMBL" id="GGB68434.1"/>
    </source>
</evidence>
<dbReference type="InterPro" id="IPR003171">
    <property type="entry name" value="Mehydrof_redctse-like"/>
</dbReference>
<comment type="caution">
    <text evidence="13">The sequence shown here is derived from an EMBL/GenBank/DDBJ whole genome shotgun (WGS) entry which is preliminary data.</text>
</comment>